<dbReference type="EMBL" id="WPIN01000020">
    <property type="protein sequence ID" value="MVM35143.1"/>
    <property type="molecule type" value="Genomic_DNA"/>
</dbReference>
<dbReference type="Proteomes" id="UP000436006">
    <property type="component" value="Unassembled WGS sequence"/>
</dbReference>
<name>A0A7K1SN91_9BACT</name>
<dbReference type="SUPFAM" id="SSF49899">
    <property type="entry name" value="Concanavalin A-like lectins/glucanases"/>
    <property type="match status" value="1"/>
</dbReference>
<dbReference type="GO" id="GO:0004553">
    <property type="term" value="F:hydrolase activity, hydrolyzing O-glycosyl compounds"/>
    <property type="evidence" value="ECO:0007669"/>
    <property type="project" value="UniProtKB-ARBA"/>
</dbReference>
<dbReference type="Pfam" id="PF13385">
    <property type="entry name" value="Laminin_G_3"/>
    <property type="match status" value="1"/>
</dbReference>
<dbReference type="AlphaFoldDB" id="A0A7K1SN91"/>
<reference evidence="1 2" key="1">
    <citation type="submission" date="2019-12" db="EMBL/GenBank/DDBJ databases">
        <title>Spirosoma sp. HMF4905 genome sequencing and assembly.</title>
        <authorList>
            <person name="Kang H."/>
            <person name="Cha I."/>
            <person name="Kim H."/>
            <person name="Joh K."/>
        </authorList>
    </citation>
    <scope>NUCLEOTIDE SEQUENCE [LARGE SCALE GENOMIC DNA]</scope>
    <source>
        <strain evidence="1 2">HMF4905</strain>
    </source>
</reference>
<keyword evidence="2" id="KW-1185">Reference proteome</keyword>
<evidence type="ECO:0008006" key="3">
    <source>
        <dbReference type="Google" id="ProtNLM"/>
    </source>
</evidence>
<sequence length="336" mass="36082">MTKKIEMTISTRIFRLQYKPNFQVQLNQFIMKTRQISAWVMAGMVMSTMFTACKKSDDVAALPPIGGYNTSNDVAASNLKAHWTFDGTNNEAISGTAPSNSSNASFGTGVKGQALQLSSGYLVYPTISALSSTSALPSVTVSAWINLANNNKTVSSVFALTQALTAQGDWNQGPINMYVETNAHPATSDTLQLHGAAHTYLNGNYGVGVDNVNAYGTVGTDFQIVKGINKWVHYVMVYNGSASTFDVYANGQPVSNKNFQKRTLPDGVTPVGNLTMSTPTQVVIGSMPNSGVGYTNSAVQSWQGLYTGLIDEIRVYNNALSATDIGYLYQLELAGR</sequence>
<dbReference type="Gene3D" id="2.60.120.200">
    <property type="match status" value="1"/>
</dbReference>
<evidence type="ECO:0000313" key="1">
    <source>
        <dbReference type="EMBL" id="MVM35143.1"/>
    </source>
</evidence>
<accession>A0A7K1SN91</accession>
<evidence type="ECO:0000313" key="2">
    <source>
        <dbReference type="Proteomes" id="UP000436006"/>
    </source>
</evidence>
<protein>
    <recommendedName>
        <fullName evidence="3">LamG domain-containing protein</fullName>
    </recommendedName>
</protein>
<proteinExistence type="predicted"/>
<gene>
    <name evidence="1" type="ORF">GO755_34275</name>
</gene>
<dbReference type="InterPro" id="IPR013320">
    <property type="entry name" value="ConA-like_dom_sf"/>
</dbReference>
<comment type="caution">
    <text evidence="1">The sequence shown here is derived from an EMBL/GenBank/DDBJ whole genome shotgun (WGS) entry which is preliminary data.</text>
</comment>
<organism evidence="1 2">
    <name type="scientific">Spirosoma arboris</name>
    <dbReference type="NCBI Taxonomy" id="2682092"/>
    <lineage>
        <taxon>Bacteria</taxon>
        <taxon>Pseudomonadati</taxon>
        <taxon>Bacteroidota</taxon>
        <taxon>Cytophagia</taxon>
        <taxon>Cytophagales</taxon>
        <taxon>Cytophagaceae</taxon>
        <taxon>Spirosoma</taxon>
    </lineage>
</organism>
<dbReference type="GO" id="GO:0005975">
    <property type="term" value="P:carbohydrate metabolic process"/>
    <property type="evidence" value="ECO:0007669"/>
    <property type="project" value="UniProtKB-ARBA"/>
</dbReference>